<dbReference type="GO" id="GO:0032259">
    <property type="term" value="P:methylation"/>
    <property type="evidence" value="ECO:0007669"/>
    <property type="project" value="UniProtKB-KW"/>
</dbReference>
<feature type="domain" description="Methyltransferase type 11" evidence="1">
    <location>
        <begin position="80"/>
        <end position="140"/>
    </location>
</feature>
<reference evidence="2" key="1">
    <citation type="submission" date="2020-09" db="EMBL/GenBank/DDBJ databases">
        <authorList>
            <person name="Kim M.K."/>
        </authorList>
    </citation>
    <scope>NUCLEOTIDE SEQUENCE</scope>
    <source>
        <strain evidence="2">BT702</strain>
    </source>
</reference>
<evidence type="ECO:0000313" key="2">
    <source>
        <dbReference type="EMBL" id="MBD2700681.1"/>
    </source>
</evidence>
<organism evidence="2 3">
    <name type="scientific">Spirosoma profusum</name>
    <dbReference type="NCBI Taxonomy" id="2771354"/>
    <lineage>
        <taxon>Bacteria</taxon>
        <taxon>Pseudomonadati</taxon>
        <taxon>Bacteroidota</taxon>
        <taxon>Cytophagia</taxon>
        <taxon>Cytophagales</taxon>
        <taxon>Cytophagaceae</taxon>
        <taxon>Spirosoma</taxon>
    </lineage>
</organism>
<dbReference type="AlphaFoldDB" id="A0A926XVT8"/>
<dbReference type="Proteomes" id="UP000598820">
    <property type="component" value="Unassembled WGS sequence"/>
</dbReference>
<evidence type="ECO:0000259" key="1">
    <source>
        <dbReference type="Pfam" id="PF08241"/>
    </source>
</evidence>
<accession>A0A926XVT8</accession>
<dbReference type="EMBL" id="JACWZY010000005">
    <property type="protein sequence ID" value="MBD2700681.1"/>
    <property type="molecule type" value="Genomic_DNA"/>
</dbReference>
<keyword evidence="3" id="KW-1185">Reference proteome</keyword>
<dbReference type="InterPro" id="IPR013216">
    <property type="entry name" value="Methyltransf_11"/>
</dbReference>
<name>A0A926XVT8_9BACT</name>
<gene>
    <name evidence="2" type="ORF">IC229_08540</name>
</gene>
<dbReference type="Pfam" id="PF08241">
    <property type="entry name" value="Methyltransf_11"/>
    <property type="match status" value="1"/>
</dbReference>
<keyword evidence="2" id="KW-0489">Methyltransferase</keyword>
<keyword evidence="2" id="KW-0808">Transferase</keyword>
<comment type="caution">
    <text evidence="2">The sequence shown here is derived from an EMBL/GenBank/DDBJ whole genome shotgun (WGS) entry which is preliminary data.</text>
</comment>
<dbReference type="GO" id="GO:0008757">
    <property type="term" value="F:S-adenosylmethionine-dependent methyltransferase activity"/>
    <property type="evidence" value="ECO:0007669"/>
    <property type="project" value="InterPro"/>
</dbReference>
<dbReference type="SUPFAM" id="SSF53335">
    <property type="entry name" value="S-adenosyl-L-methionine-dependent methyltransferases"/>
    <property type="match status" value="1"/>
</dbReference>
<proteinExistence type="predicted"/>
<dbReference type="Gene3D" id="3.40.50.150">
    <property type="entry name" value="Vaccinia Virus protein VP39"/>
    <property type="match status" value="1"/>
</dbReference>
<sequence length="231" mass="26506">MVKSLKRGLYSAVNGLGYELKKIQPNKFSNQTDAGFYIDTKGLRKIQYGCGTKLLKDWVNVDSLPVELLAAWRSNQMPDADQNPVGQFFYRPLDLTSRQPFADNSFEYGFCEDFIEHLTQAESITFLSECFRVLKPGGILRMSFPGLEGVLKNHYFGPTSYQSANEAKKDCYDQWEHIHFYSREELRLVATHLGYSHVAFTTYGNSTHAELKDLETRANQDKVNTYVELQK</sequence>
<protein>
    <submittedName>
        <fullName evidence="2">Methyltransferase domain-containing protein</fullName>
    </submittedName>
</protein>
<dbReference type="InterPro" id="IPR029063">
    <property type="entry name" value="SAM-dependent_MTases_sf"/>
</dbReference>
<evidence type="ECO:0000313" key="3">
    <source>
        <dbReference type="Proteomes" id="UP000598820"/>
    </source>
</evidence>
<dbReference type="RefSeq" id="WP_190886536.1">
    <property type="nucleotide sequence ID" value="NZ_JACWZY010000005.1"/>
</dbReference>